<feature type="transmembrane region" description="Helical" evidence="18">
    <location>
        <begin position="428"/>
        <end position="443"/>
    </location>
</feature>
<keyword evidence="7 18" id="KW-0732">Signal</keyword>
<dbReference type="Pfam" id="PF11412">
    <property type="entry name" value="DsbD_N"/>
    <property type="match status" value="1"/>
</dbReference>
<dbReference type="GO" id="GO:0045454">
    <property type="term" value="P:cell redox homeostasis"/>
    <property type="evidence" value="ECO:0007669"/>
    <property type="project" value="TreeGrafter"/>
</dbReference>
<keyword evidence="3 18" id="KW-0813">Transport</keyword>
<comment type="similarity">
    <text evidence="2 18">Belongs to the thioredoxin family. DsbD subfamily.</text>
</comment>
<feature type="domain" description="Thioredoxin" evidence="19">
    <location>
        <begin position="478"/>
        <end position="623"/>
    </location>
</feature>
<evidence type="ECO:0000256" key="7">
    <source>
        <dbReference type="ARBA" id="ARBA00022729"/>
    </source>
</evidence>
<evidence type="ECO:0000313" key="20">
    <source>
        <dbReference type="EMBL" id="ABE53709.1"/>
    </source>
</evidence>
<keyword evidence="11 18" id="KW-0560">Oxidoreductase</keyword>
<comment type="subcellular location">
    <subcellularLocation>
        <location evidence="1 18">Cell inner membrane</location>
        <topology evidence="1 18">Multi-pass membrane protein</topology>
    </subcellularLocation>
</comment>
<keyword evidence="14 18" id="KW-1015">Disulfide bond</keyword>
<dbReference type="PANTHER" id="PTHR32234">
    <property type="entry name" value="THIOL:DISULFIDE INTERCHANGE PROTEIN DSBD"/>
    <property type="match status" value="1"/>
</dbReference>
<evidence type="ECO:0000256" key="10">
    <source>
        <dbReference type="ARBA" id="ARBA00022989"/>
    </source>
</evidence>
<feature type="signal peptide" evidence="18">
    <location>
        <begin position="1"/>
        <end position="21"/>
    </location>
</feature>
<keyword evidence="13 18" id="KW-0472">Membrane</keyword>
<dbReference type="SUPFAM" id="SSF74863">
    <property type="entry name" value="Thiol:disulfide interchange protein DsbD, N-terminal domain (DsbD-alpha)"/>
    <property type="match status" value="1"/>
</dbReference>
<comment type="function">
    <text evidence="18">Required to facilitate the formation of correct disulfide bonds in some periplasmic proteins and for the assembly of the periplasmic c-type cytochromes. Acts by transferring electrons from cytoplasmic thioredoxin to the periplasm. This transfer involves a cascade of disulfide bond formation and reduction steps.</text>
</comment>
<evidence type="ECO:0000256" key="15">
    <source>
        <dbReference type="ARBA" id="ARBA00023284"/>
    </source>
</evidence>
<evidence type="ECO:0000256" key="13">
    <source>
        <dbReference type="ARBA" id="ARBA00023136"/>
    </source>
</evidence>
<evidence type="ECO:0000256" key="17">
    <source>
        <dbReference type="ARBA" id="ARBA00047804"/>
    </source>
</evidence>
<evidence type="ECO:0000256" key="16">
    <source>
        <dbReference type="ARBA" id="ARBA00047388"/>
    </source>
</evidence>
<dbReference type="STRING" id="318161.Sden_0416"/>
<keyword evidence="4 18" id="KW-1003">Cell membrane</keyword>
<evidence type="ECO:0000256" key="1">
    <source>
        <dbReference type="ARBA" id="ARBA00004429"/>
    </source>
</evidence>
<dbReference type="InterPro" id="IPR035671">
    <property type="entry name" value="DsbD_gamma"/>
</dbReference>
<feature type="disulfide bond" description="Redox-active" evidence="18">
    <location>
        <begin position="222"/>
        <end position="344"/>
    </location>
</feature>
<dbReference type="eggNOG" id="COG4232">
    <property type="taxonomic scope" value="Bacteria"/>
</dbReference>
<protein>
    <recommendedName>
        <fullName evidence="18">Thiol:disulfide interchange protein DsbD</fullName>
        <ecNumber evidence="18">1.8.1.8</ecNumber>
    </recommendedName>
    <alternativeName>
        <fullName evidence="18">Protein-disulfide reductase</fullName>
        <shortName evidence="18">Disulfide reductase</shortName>
    </alternativeName>
</protein>
<dbReference type="CDD" id="cd02953">
    <property type="entry name" value="DsbDgamma"/>
    <property type="match status" value="1"/>
</dbReference>
<evidence type="ECO:0000259" key="19">
    <source>
        <dbReference type="PROSITE" id="PS51352"/>
    </source>
</evidence>
<evidence type="ECO:0000256" key="6">
    <source>
        <dbReference type="ARBA" id="ARBA00022692"/>
    </source>
</evidence>
<dbReference type="EC" id="1.8.1.8" evidence="18"/>
<dbReference type="NCBIfam" id="NF001419">
    <property type="entry name" value="PRK00293.1"/>
    <property type="match status" value="1"/>
</dbReference>
<feature type="transmembrane region" description="Helical" evidence="18">
    <location>
        <begin position="283"/>
        <end position="303"/>
    </location>
</feature>
<dbReference type="InterPro" id="IPR028250">
    <property type="entry name" value="DsbDN"/>
</dbReference>
<evidence type="ECO:0000256" key="9">
    <source>
        <dbReference type="ARBA" id="ARBA00022982"/>
    </source>
</evidence>
<feature type="disulfide bond" description="Redox-active" evidence="18">
    <location>
        <begin position="131"/>
        <end position="137"/>
    </location>
</feature>
<dbReference type="InterPro" id="IPR017937">
    <property type="entry name" value="Thioredoxin_CS"/>
</dbReference>
<proteinExistence type="inferred from homology"/>
<feature type="transmembrane region" description="Helical" evidence="18">
    <location>
        <begin position="404"/>
        <end position="422"/>
    </location>
</feature>
<dbReference type="InterPro" id="IPR003834">
    <property type="entry name" value="Cyt_c_assmbl_TM_dom"/>
</dbReference>
<feature type="chain" id="PRO_5009018885" description="Thiol:disulfide interchange protein DsbD" evidence="18">
    <location>
        <begin position="22"/>
        <end position="624"/>
    </location>
</feature>
<dbReference type="InterPro" id="IPR036249">
    <property type="entry name" value="Thioredoxin-like_sf"/>
</dbReference>
<keyword evidence="10 18" id="KW-1133">Transmembrane helix</keyword>
<evidence type="ECO:0000256" key="18">
    <source>
        <dbReference type="HAMAP-Rule" id="MF_00399"/>
    </source>
</evidence>
<evidence type="ECO:0000256" key="12">
    <source>
        <dbReference type="ARBA" id="ARBA00023027"/>
    </source>
</evidence>
<dbReference type="PROSITE" id="PS00194">
    <property type="entry name" value="THIOREDOXIN_1"/>
    <property type="match status" value="1"/>
</dbReference>
<dbReference type="InterPro" id="IPR036929">
    <property type="entry name" value="DsbDN_sf"/>
</dbReference>
<dbReference type="InterPro" id="IPR013766">
    <property type="entry name" value="Thioredoxin_domain"/>
</dbReference>
<dbReference type="Pfam" id="PF13899">
    <property type="entry name" value="Thioredoxin_7"/>
    <property type="match status" value="1"/>
</dbReference>
<keyword evidence="5 18" id="KW-0997">Cell inner membrane</keyword>
<evidence type="ECO:0000256" key="14">
    <source>
        <dbReference type="ARBA" id="ARBA00023157"/>
    </source>
</evidence>
<feature type="transmembrane region" description="Helical" evidence="18">
    <location>
        <begin position="362"/>
        <end position="383"/>
    </location>
</feature>
<feature type="transmembrane region" description="Helical" evidence="18">
    <location>
        <begin position="203"/>
        <end position="230"/>
    </location>
</feature>
<keyword evidence="6 18" id="KW-0812">Transmembrane</keyword>
<dbReference type="HOGENOM" id="CLU_014657_3_0_6"/>
<keyword evidence="21" id="KW-1185">Reference proteome</keyword>
<feature type="transmembrane region" description="Helical" evidence="18">
    <location>
        <begin position="324"/>
        <end position="342"/>
    </location>
</feature>
<dbReference type="EMBL" id="CP000302">
    <property type="protein sequence ID" value="ABE53709.1"/>
    <property type="molecule type" value="Genomic_DNA"/>
</dbReference>
<feature type="transmembrane region" description="Helical" evidence="18">
    <location>
        <begin position="251"/>
        <end position="271"/>
    </location>
</feature>
<evidence type="ECO:0000256" key="3">
    <source>
        <dbReference type="ARBA" id="ARBA00022448"/>
    </source>
</evidence>
<dbReference type="Pfam" id="PF02683">
    <property type="entry name" value="DsbD_TM"/>
    <property type="match status" value="1"/>
</dbReference>
<dbReference type="KEGG" id="sdn:Sden_0416"/>
<evidence type="ECO:0000256" key="2">
    <source>
        <dbReference type="ARBA" id="ARBA00007241"/>
    </source>
</evidence>
<evidence type="ECO:0000256" key="4">
    <source>
        <dbReference type="ARBA" id="ARBA00022475"/>
    </source>
</evidence>
<organism evidence="20 21">
    <name type="scientific">Shewanella denitrificans (strain OS217 / ATCC BAA-1090 / DSM 15013)</name>
    <dbReference type="NCBI Taxonomy" id="318161"/>
    <lineage>
        <taxon>Bacteria</taxon>
        <taxon>Pseudomonadati</taxon>
        <taxon>Pseudomonadota</taxon>
        <taxon>Gammaproteobacteria</taxon>
        <taxon>Alteromonadales</taxon>
        <taxon>Shewanellaceae</taxon>
        <taxon>Shewanella</taxon>
    </lineage>
</organism>
<evidence type="ECO:0000256" key="8">
    <source>
        <dbReference type="ARBA" id="ARBA00022748"/>
    </source>
</evidence>
<comment type="catalytic activity">
    <reaction evidence="17 18">
        <text>[protein]-dithiol + NADP(+) = [protein]-disulfide + NADPH + H(+)</text>
        <dbReference type="Rhea" id="RHEA:18753"/>
        <dbReference type="Rhea" id="RHEA-COMP:10593"/>
        <dbReference type="Rhea" id="RHEA-COMP:10594"/>
        <dbReference type="ChEBI" id="CHEBI:15378"/>
        <dbReference type="ChEBI" id="CHEBI:29950"/>
        <dbReference type="ChEBI" id="CHEBI:50058"/>
        <dbReference type="ChEBI" id="CHEBI:57783"/>
        <dbReference type="ChEBI" id="CHEBI:58349"/>
        <dbReference type="EC" id="1.8.1.8"/>
    </reaction>
</comment>
<feature type="transmembrane region" description="Helical" evidence="18">
    <location>
        <begin position="455"/>
        <end position="473"/>
    </location>
</feature>
<dbReference type="PANTHER" id="PTHR32234:SF0">
    <property type="entry name" value="THIOL:DISULFIDE INTERCHANGE PROTEIN DSBD"/>
    <property type="match status" value="1"/>
</dbReference>
<evidence type="ECO:0000256" key="5">
    <source>
        <dbReference type="ARBA" id="ARBA00022519"/>
    </source>
</evidence>
<dbReference type="RefSeq" id="WP_011494875.1">
    <property type="nucleotide sequence ID" value="NC_007954.1"/>
</dbReference>
<keyword evidence="15 18" id="KW-0676">Redox-active center</keyword>
<dbReference type="HAMAP" id="MF_00399">
    <property type="entry name" value="DbsD"/>
    <property type="match status" value="1"/>
</dbReference>
<dbReference type="Proteomes" id="UP000001982">
    <property type="component" value="Chromosome"/>
</dbReference>
<comment type="catalytic activity">
    <reaction evidence="16 18">
        <text>[protein]-dithiol + NAD(+) = [protein]-disulfide + NADH + H(+)</text>
        <dbReference type="Rhea" id="RHEA:18749"/>
        <dbReference type="Rhea" id="RHEA-COMP:10593"/>
        <dbReference type="Rhea" id="RHEA-COMP:10594"/>
        <dbReference type="ChEBI" id="CHEBI:15378"/>
        <dbReference type="ChEBI" id="CHEBI:29950"/>
        <dbReference type="ChEBI" id="CHEBI:50058"/>
        <dbReference type="ChEBI" id="CHEBI:57540"/>
        <dbReference type="ChEBI" id="CHEBI:57945"/>
        <dbReference type="EC" id="1.8.1.8"/>
    </reaction>
</comment>
<feature type="disulfide bond" description="Redox-active" evidence="18">
    <location>
        <begin position="538"/>
        <end position="541"/>
    </location>
</feature>
<evidence type="ECO:0000256" key="11">
    <source>
        <dbReference type="ARBA" id="ARBA00023002"/>
    </source>
</evidence>
<gene>
    <name evidence="18" type="primary">dsbD</name>
    <name evidence="20" type="ordered locus">Sden_0416</name>
</gene>
<dbReference type="Gene3D" id="2.60.40.1250">
    <property type="entry name" value="Thiol:disulfide interchange protein DsbD, N-terminal domain"/>
    <property type="match status" value="1"/>
</dbReference>
<keyword evidence="9 18" id="KW-0249">Electron transport</keyword>
<name>Q12S67_SHEDO</name>
<keyword evidence="12 18" id="KW-0520">NAD</keyword>
<dbReference type="AlphaFoldDB" id="Q12S67"/>
<sequence length="624" mass="68015" precursor="true">MNKILSLLLSSLILLSPLAHSESFGQSKSFSFLSSEPVLLPVNEAFSFDYQQQGNQLKISWVIADGYYMYRDKLSFSIEGAKLTEVVLPRGKMHLDDYFGEQEVYYSFIEFPLELQQIDANANLSVTFMGCAEGKLCYPPTKRMVPLIASAGEAASSSASPADKAIIGGSQRDAISADNTPAAEAVHVSTQDSLSQMLAGDSLLWTLAIFFGLGIGLALTPCVFPMYPILSGIIVGQGKKLSTAKAFTLSMAYVQGMAITYSLLGLVVASAGLKYQAALQHPAILIVLAILFAVLSLSMFGLYDLKLPAKWQEKMNSLSNNQKGGNLIGVFLMGVISGLVASPCTTAPLSGALIYVAQSGDLMQGFLALYVLSMGMGIPLLILGTSGGKILPRAGAWMDIIKTVFGFLLIAVSIVMLSRIWVGVVSDVLWSVWALAFVGYLMHQNKLSEFNWKQTARSIMLILMLMASFSYGFQAVMNHFGFTSPSLAQQAASQSTGMKAAKHIEFIKIKSLDDLNRELAKASANNQTALLDLYADWCVACKDFETITFKDSQVEQRFQQLVLLQADVTKSDDIDVELLEHFNVLGLPTLLMFDKNGQQREDLRITGFLGPKDFVKQLDLLINK</sequence>
<dbReference type="PROSITE" id="PS51352">
    <property type="entry name" value="THIOREDOXIN_2"/>
    <property type="match status" value="1"/>
</dbReference>
<reference evidence="20 21" key="1">
    <citation type="submission" date="2006-03" db="EMBL/GenBank/DDBJ databases">
        <title>Complete sequence of Shewanella denitrificans OS217.</title>
        <authorList>
            <consortium name="US DOE Joint Genome Institute"/>
            <person name="Copeland A."/>
            <person name="Lucas S."/>
            <person name="Lapidus A."/>
            <person name="Barry K."/>
            <person name="Detter J.C."/>
            <person name="Glavina del Rio T."/>
            <person name="Hammon N."/>
            <person name="Israni S."/>
            <person name="Dalin E."/>
            <person name="Tice H."/>
            <person name="Pitluck S."/>
            <person name="Brettin T."/>
            <person name="Bruce D."/>
            <person name="Han C."/>
            <person name="Tapia R."/>
            <person name="Gilna P."/>
            <person name="Kiss H."/>
            <person name="Schmutz J."/>
            <person name="Larimer F."/>
            <person name="Land M."/>
            <person name="Hauser L."/>
            <person name="Kyrpides N."/>
            <person name="Lykidis A."/>
            <person name="Richardson P."/>
        </authorList>
    </citation>
    <scope>NUCLEOTIDE SEQUENCE [LARGE SCALE GENOMIC DNA]</scope>
    <source>
        <strain evidence="21">OS217 / ATCC BAA-1090 / DSM 15013</strain>
    </source>
</reference>
<dbReference type="GO" id="GO:0005886">
    <property type="term" value="C:plasma membrane"/>
    <property type="evidence" value="ECO:0007669"/>
    <property type="project" value="UniProtKB-SubCell"/>
</dbReference>
<dbReference type="OrthoDB" id="9811036at2"/>
<dbReference type="Gene3D" id="3.40.30.10">
    <property type="entry name" value="Glutaredoxin"/>
    <property type="match status" value="1"/>
</dbReference>
<evidence type="ECO:0000313" key="21">
    <source>
        <dbReference type="Proteomes" id="UP000001982"/>
    </source>
</evidence>
<dbReference type="GO" id="GO:0047134">
    <property type="term" value="F:protein-disulfide reductase [NAD(P)H] activity"/>
    <property type="evidence" value="ECO:0007669"/>
    <property type="project" value="UniProtKB-UniRule"/>
</dbReference>
<dbReference type="GO" id="GO:0009055">
    <property type="term" value="F:electron transfer activity"/>
    <property type="evidence" value="ECO:0007669"/>
    <property type="project" value="UniProtKB-UniRule"/>
</dbReference>
<dbReference type="GO" id="GO:0017004">
    <property type="term" value="P:cytochrome complex assembly"/>
    <property type="evidence" value="ECO:0007669"/>
    <property type="project" value="UniProtKB-UniRule"/>
</dbReference>
<dbReference type="SUPFAM" id="SSF52833">
    <property type="entry name" value="Thioredoxin-like"/>
    <property type="match status" value="1"/>
</dbReference>
<accession>Q12S67</accession>
<dbReference type="InterPro" id="IPR022910">
    <property type="entry name" value="Thiol_diS_interchange_DbsD"/>
</dbReference>
<keyword evidence="8 18" id="KW-0201">Cytochrome c-type biogenesis</keyword>